<dbReference type="PANTHER" id="PTHR11046:SF11">
    <property type="entry name" value="EXODEOXYRIBONUCLEASE I"/>
    <property type="match status" value="1"/>
</dbReference>
<feature type="binding site" evidence="14">
    <location>
        <position position="15"/>
    </location>
    <ligand>
        <name>substrate</name>
    </ligand>
</feature>
<feature type="binding site" evidence="14">
    <location>
        <position position="163"/>
    </location>
    <ligand>
        <name>substrate</name>
    </ligand>
</feature>
<dbReference type="InterPro" id="IPR034747">
    <property type="entry name" value="EXOI_SH3"/>
</dbReference>
<name>A0A0J8GWB3_9ALTE</name>
<evidence type="ECO:0000256" key="10">
    <source>
        <dbReference type="ARBA" id="ARBA00023125"/>
    </source>
</evidence>
<dbReference type="PANTHER" id="PTHR11046">
    <property type="entry name" value="OLIGORIBONUCLEASE, MITOCHONDRIAL"/>
    <property type="match status" value="1"/>
</dbReference>
<evidence type="ECO:0000256" key="14">
    <source>
        <dbReference type="PIRSR" id="PIRSR000977-1"/>
    </source>
</evidence>
<evidence type="ECO:0000313" key="18">
    <source>
        <dbReference type="EMBL" id="KMT67060.1"/>
    </source>
</evidence>
<evidence type="ECO:0000256" key="4">
    <source>
        <dbReference type="ARBA" id="ARBA00022722"/>
    </source>
</evidence>
<dbReference type="FunFam" id="3.30.420.10:FF:000033">
    <property type="entry name" value="Exodeoxyribonuclease I"/>
    <property type="match status" value="1"/>
</dbReference>
<evidence type="ECO:0000259" key="16">
    <source>
        <dbReference type="PROSITE" id="PS51784"/>
    </source>
</evidence>
<comment type="cofactor">
    <cofactor evidence="15">
        <name>Mg(2+)</name>
        <dbReference type="ChEBI" id="CHEBI:18420"/>
    </cofactor>
    <text evidence="15">Binds 2 Mg(2+) ions per monomer.</text>
</comment>
<evidence type="ECO:0000256" key="15">
    <source>
        <dbReference type="PIRSR" id="PIRSR000977-2"/>
    </source>
</evidence>
<dbReference type="InterPro" id="IPR022894">
    <property type="entry name" value="Oligoribonuclease"/>
</dbReference>
<proteinExistence type="predicted"/>
<feature type="domain" description="ExoI SH3-like" evidence="16">
    <location>
        <begin position="200"/>
        <end position="354"/>
    </location>
</feature>
<dbReference type="EC" id="3.1.11.1" evidence="2 13"/>
<keyword evidence="5 15" id="KW-0479">Metal-binding</keyword>
<evidence type="ECO:0000256" key="1">
    <source>
        <dbReference type="ARBA" id="ARBA00000563"/>
    </source>
</evidence>
<dbReference type="FunFam" id="3.30.1520.20:FF:000001">
    <property type="entry name" value="Exodeoxyribonuclease I"/>
    <property type="match status" value="1"/>
</dbReference>
<reference evidence="18 19" key="1">
    <citation type="submission" date="2015-04" db="EMBL/GenBank/DDBJ databases">
        <title>Draft Genome Sequence of the Novel Agar-Digesting Marine Bacterium Q1.</title>
        <authorList>
            <person name="Li Y."/>
            <person name="Li D."/>
            <person name="Chen G."/>
            <person name="Du Z."/>
        </authorList>
    </citation>
    <scope>NUCLEOTIDE SEQUENCE [LARGE SCALE GENOMIC DNA]</scope>
    <source>
        <strain evidence="18 19">Q1</strain>
    </source>
</reference>
<dbReference type="Pfam" id="PF00929">
    <property type="entry name" value="RNase_T"/>
    <property type="match status" value="1"/>
</dbReference>
<dbReference type="NCBIfam" id="NF008746">
    <property type="entry name" value="PRK11779.1"/>
    <property type="match status" value="1"/>
</dbReference>
<dbReference type="InterPro" id="IPR023607">
    <property type="entry name" value="Exodeoxyribonuclease_I"/>
</dbReference>
<dbReference type="GO" id="GO:0008310">
    <property type="term" value="F:single-stranded DNA 3'-5' DNA exonuclease activity"/>
    <property type="evidence" value="ECO:0007669"/>
    <property type="project" value="UniProtKB-EC"/>
</dbReference>
<dbReference type="InterPro" id="IPR058561">
    <property type="entry name" value="Exonuc_1_C"/>
</dbReference>
<protein>
    <recommendedName>
        <fullName evidence="3 13">Exodeoxyribonuclease I</fullName>
        <ecNumber evidence="2 13">3.1.11.1</ecNumber>
    </recommendedName>
</protein>
<feature type="domain" description="ExoI C-terminal" evidence="17">
    <location>
        <begin position="357"/>
        <end position="478"/>
    </location>
</feature>
<comment type="catalytic activity">
    <reaction evidence="1 13">
        <text>Exonucleolytic cleavage in the 3'- to 5'-direction to yield nucleoside 5'-phosphates.</text>
        <dbReference type="EC" id="3.1.11.1"/>
    </reaction>
</comment>
<dbReference type="PIRSF" id="PIRSF000977">
    <property type="entry name" value="Exodeoxyribonuclease_I"/>
    <property type="match status" value="1"/>
</dbReference>
<keyword evidence="19" id="KW-1185">Reference proteome</keyword>
<dbReference type="PROSITE" id="PS51784">
    <property type="entry name" value="EXOI_SH3"/>
    <property type="match status" value="1"/>
</dbReference>
<evidence type="ECO:0000256" key="3">
    <source>
        <dbReference type="ARBA" id="ARBA00019900"/>
    </source>
</evidence>
<dbReference type="GO" id="GO:0046872">
    <property type="term" value="F:metal ion binding"/>
    <property type="evidence" value="ECO:0007669"/>
    <property type="project" value="UniProtKB-KW"/>
</dbReference>
<dbReference type="GO" id="GO:0006281">
    <property type="term" value="P:DNA repair"/>
    <property type="evidence" value="ECO:0007669"/>
    <property type="project" value="UniProtKB-KW"/>
</dbReference>
<feature type="binding site" evidence="15">
    <location>
        <position position="13"/>
    </location>
    <ligand>
        <name>Mg(2+)</name>
        <dbReference type="ChEBI" id="CHEBI:18420"/>
        <label>1</label>
    </ligand>
</feature>
<evidence type="ECO:0000256" key="9">
    <source>
        <dbReference type="ARBA" id="ARBA00022842"/>
    </source>
</evidence>
<dbReference type="Proteomes" id="UP000037600">
    <property type="component" value="Unassembled WGS sequence"/>
</dbReference>
<dbReference type="Gene3D" id="1.10.287.1240">
    <property type="match status" value="1"/>
</dbReference>
<dbReference type="EMBL" id="LAZL01000001">
    <property type="protein sequence ID" value="KMT67060.1"/>
    <property type="molecule type" value="Genomic_DNA"/>
</dbReference>
<dbReference type="GO" id="GO:0000175">
    <property type="term" value="F:3'-5'-RNA exonuclease activity"/>
    <property type="evidence" value="ECO:0007669"/>
    <property type="project" value="InterPro"/>
</dbReference>
<evidence type="ECO:0000256" key="8">
    <source>
        <dbReference type="ARBA" id="ARBA00022839"/>
    </source>
</evidence>
<dbReference type="Gene3D" id="3.30.420.10">
    <property type="entry name" value="Ribonuclease H-like superfamily/Ribonuclease H"/>
    <property type="match status" value="1"/>
</dbReference>
<feature type="binding site" evidence="15">
    <location>
        <position position="184"/>
    </location>
    <ligand>
        <name>Mg(2+)</name>
        <dbReference type="ChEBI" id="CHEBI:18420"/>
        <label>2</label>
    </ligand>
</feature>
<keyword evidence="6 13" id="KW-0227">DNA damage</keyword>
<gene>
    <name evidence="18" type="ORF">XM47_00235</name>
</gene>
<dbReference type="STRING" id="1513271.XM47_00235"/>
<dbReference type="PATRIC" id="fig|1513271.3.peg.50"/>
<dbReference type="GO" id="GO:0003677">
    <property type="term" value="F:DNA binding"/>
    <property type="evidence" value="ECO:0007669"/>
    <property type="project" value="UniProtKB-KW"/>
</dbReference>
<evidence type="ECO:0000256" key="2">
    <source>
        <dbReference type="ARBA" id="ARBA00012108"/>
    </source>
</evidence>
<comment type="subunit">
    <text evidence="12">Monomer. Interacts with ssb (via C-terminus); this interaction stimulates the exonuclease activity by recruiting the enzyme to its substrate.</text>
</comment>
<evidence type="ECO:0000313" key="19">
    <source>
        <dbReference type="Proteomes" id="UP000037600"/>
    </source>
</evidence>
<dbReference type="InterPro" id="IPR038649">
    <property type="entry name" value="EXOI_SH3_sf"/>
</dbReference>
<evidence type="ECO:0000256" key="6">
    <source>
        <dbReference type="ARBA" id="ARBA00022763"/>
    </source>
</evidence>
<keyword evidence="11 13" id="KW-0234">DNA repair</keyword>
<feature type="binding site" evidence="15">
    <location>
        <position position="15"/>
    </location>
    <ligand>
        <name>Mg(2+)</name>
        <dbReference type="ChEBI" id="CHEBI:18420"/>
        <label>2</label>
    </ligand>
</feature>
<dbReference type="RefSeq" id="WP_048687996.1">
    <property type="nucleotide sequence ID" value="NZ_KQ130482.1"/>
</dbReference>
<evidence type="ECO:0000256" key="5">
    <source>
        <dbReference type="ARBA" id="ARBA00022723"/>
    </source>
</evidence>
<dbReference type="InterPro" id="IPR012337">
    <property type="entry name" value="RNaseH-like_sf"/>
</dbReference>
<keyword evidence="10" id="KW-0238">DNA-binding</keyword>
<evidence type="ECO:0000256" key="12">
    <source>
        <dbReference type="ARBA" id="ARBA00046792"/>
    </source>
</evidence>
<evidence type="ECO:0000256" key="11">
    <source>
        <dbReference type="ARBA" id="ARBA00023204"/>
    </source>
</evidence>
<dbReference type="InterPro" id="IPR013620">
    <property type="entry name" value="Exonuc_1_SH3"/>
</dbReference>
<dbReference type="OrthoDB" id="9763470at2"/>
<dbReference type="Pfam" id="PF08411">
    <property type="entry name" value="ExoI_SH3"/>
    <property type="match status" value="1"/>
</dbReference>
<dbReference type="Pfam" id="PF26016">
    <property type="entry name" value="ExoI_C"/>
    <property type="match status" value="1"/>
</dbReference>
<dbReference type="CDD" id="cd06138">
    <property type="entry name" value="ExoI_N"/>
    <property type="match status" value="1"/>
</dbReference>
<keyword evidence="7 13" id="KW-0378">Hydrolase</keyword>
<organism evidence="18 19">
    <name type="scientific">Catenovulum maritimum</name>
    <dbReference type="NCBI Taxonomy" id="1513271"/>
    <lineage>
        <taxon>Bacteria</taxon>
        <taxon>Pseudomonadati</taxon>
        <taxon>Pseudomonadota</taxon>
        <taxon>Gammaproteobacteria</taxon>
        <taxon>Alteromonadales</taxon>
        <taxon>Alteromonadaceae</taxon>
        <taxon>Catenovulum</taxon>
    </lineage>
</organism>
<keyword evidence="9 15" id="KW-0460">Magnesium</keyword>
<evidence type="ECO:0000259" key="17">
    <source>
        <dbReference type="PROSITE" id="PS51785"/>
    </source>
</evidence>
<dbReference type="PROSITE" id="PS51785">
    <property type="entry name" value="EXOI_C"/>
    <property type="match status" value="1"/>
</dbReference>
<dbReference type="Gene3D" id="3.30.1520.20">
    <property type="entry name" value="Exonuclease ExoI, domain 2"/>
    <property type="match status" value="1"/>
</dbReference>
<dbReference type="InterPro" id="IPR036397">
    <property type="entry name" value="RNaseH_sf"/>
</dbReference>
<dbReference type="InterPro" id="IPR013520">
    <property type="entry name" value="Ribonucl_H"/>
</dbReference>
<accession>A0A0J8GWB3</accession>
<evidence type="ECO:0000256" key="13">
    <source>
        <dbReference type="PIRNR" id="PIRNR000977"/>
    </source>
</evidence>
<keyword evidence="4 13" id="KW-0540">Nuclease</keyword>
<dbReference type="SUPFAM" id="SSF53098">
    <property type="entry name" value="Ribonuclease H-like"/>
    <property type="match status" value="1"/>
</dbReference>
<dbReference type="AlphaFoldDB" id="A0A0J8GWB3"/>
<comment type="caution">
    <text evidence="18">The sequence shown here is derived from an EMBL/GenBank/DDBJ whole genome shotgun (WGS) entry which is preliminary data.</text>
</comment>
<evidence type="ECO:0000256" key="7">
    <source>
        <dbReference type="ARBA" id="ARBA00022801"/>
    </source>
</evidence>
<dbReference type="Gene3D" id="1.20.1280.70">
    <property type="entry name" value="Exonuclease ExoI, domain 3"/>
    <property type="match status" value="1"/>
</dbReference>
<keyword evidence="8 13" id="KW-0269">Exonuclease</keyword>
<sequence>MNSTNQPSLLWHDYETFGVNPKKDHPSQFAAIRTDLDLNEIDEPIEYFCYPPADYLPNPEACLITRITPQHTFKKGMNEHQFITKVLAEMSKPNTCSVGYNTIRFDDEVTRYTAYRNLFSPYEREWKNGNSRWDIIDLVRACYALRPEGINWPTHEDGSPSFKLEDLTKANGLSHEKAHDAVSDVRATIAMARLIKEKQPKLYNYLFELRNKRKVAELIDINNMTPLVHISSKIKSVYGCCTWIVPIAWHPTNSNAIIVLNLALDPKPLANLTVDEIKQKLFASSDMLAPGEDRLPIKLIHLNKCPVLASAKTLSADNAERLAINREQCLANLSFIKANPDIREKLVSLYQDIDFEGESDADFGLYDGFASNADQAVMRQIQDLEPHQFDSFQPVFENPKFKTLWFRLKARNYPDTLTEQEMHQWRMHCQARLLDDSNQFGLSMNSYMQLIETLGQQHSQNPEKLKILEQLYQYAEQF</sequence>